<dbReference type="Gene3D" id="4.10.280.10">
    <property type="entry name" value="Helix-loop-helix DNA-binding domain"/>
    <property type="match status" value="1"/>
</dbReference>
<evidence type="ECO:0000256" key="7">
    <source>
        <dbReference type="ARBA" id="ARBA00023242"/>
    </source>
</evidence>
<dbReference type="FunFam" id="4.10.280.10:FF:000047">
    <property type="entry name" value="mesoderm posterior protein 1"/>
    <property type="match status" value="1"/>
</dbReference>
<feature type="compositionally biased region" description="Low complexity" evidence="8">
    <location>
        <begin position="28"/>
        <end position="43"/>
    </location>
</feature>
<comment type="subcellular location">
    <subcellularLocation>
        <location evidence="1">Nucleus</location>
    </subcellularLocation>
</comment>
<evidence type="ECO:0000256" key="1">
    <source>
        <dbReference type="ARBA" id="ARBA00004123"/>
    </source>
</evidence>
<protein>
    <recommendedName>
        <fullName evidence="9">BHLH domain-containing protein</fullName>
    </recommendedName>
</protein>
<dbReference type="EMBL" id="JAEMGP010000018">
    <property type="protein sequence ID" value="KAG5198032.1"/>
    <property type="molecule type" value="Genomic_DNA"/>
</dbReference>
<sequence length="388" mass="41287">MAQSPPLQSLLGHEHWIFPQGWDWVGHSDSTSPASSSSDSSGSCPCDRARRPSQPVPAARGAAEAASTAPSRARTRPAGGQRQSASEREKLRMRTLARALHELRRFLPPSVAPAGQSLTKIETLRLAIRYIGHLSAVLGLSEDSLQRRRRQRSVAAPPRGCALCPDGGSAEAQRQGCCSGSAAGAAVSCGSPPVRPEALAAPERLGSRVPDMGPWLTPPYCPGMQSPPQLSQGRAPDAALWTPPQACCATQTPPEPRNQPTPWTSPPASLELAAVYQVRAQALATSLGVVPRLRLETEGGISVSPESCLLPETPPLLPRPACQRLQPQTQWGCWSHPPEVLPNSEDQGPGPTLQLSEESLPQNSGLPLSGCPEFWQEDLAGTHLGMFY</sequence>
<dbReference type="GO" id="GO:0007219">
    <property type="term" value="P:Notch signaling pathway"/>
    <property type="evidence" value="ECO:0007669"/>
    <property type="project" value="UniProtKB-KW"/>
</dbReference>
<dbReference type="GO" id="GO:0003007">
    <property type="term" value="P:heart morphogenesis"/>
    <property type="evidence" value="ECO:0007669"/>
    <property type="project" value="TreeGrafter"/>
</dbReference>
<dbReference type="InterPro" id="IPR040259">
    <property type="entry name" value="Mesogenin/MesP"/>
</dbReference>
<dbReference type="InterPro" id="IPR011598">
    <property type="entry name" value="bHLH_dom"/>
</dbReference>
<keyword evidence="3" id="KW-0914">Notch signaling pathway</keyword>
<dbReference type="GO" id="GO:0032525">
    <property type="term" value="P:somite rostral/caudal axis specification"/>
    <property type="evidence" value="ECO:0007669"/>
    <property type="project" value="TreeGrafter"/>
</dbReference>
<dbReference type="CDD" id="cd18938">
    <property type="entry name" value="bHLH_TS_Mesp"/>
    <property type="match status" value="1"/>
</dbReference>
<dbReference type="PANTHER" id="PTHR20937:SF17">
    <property type="entry name" value="MESODERM POSTERIOR PROTEIN 2"/>
    <property type="match status" value="1"/>
</dbReference>
<evidence type="ECO:0000313" key="11">
    <source>
        <dbReference type="Proteomes" id="UP000664991"/>
    </source>
</evidence>
<keyword evidence="7" id="KW-0539">Nucleus</keyword>
<dbReference type="InterPro" id="IPR036638">
    <property type="entry name" value="HLH_DNA-bd_sf"/>
</dbReference>
<dbReference type="GO" id="GO:0005634">
    <property type="term" value="C:nucleus"/>
    <property type="evidence" value="ECO:0007669"/>
    <property type="project" value="UniProtKB-SubCell"/>
</dbReference>
<keyword evidence="2" id="KW-0217">Developmental protein</keyword>
<dbReference type="GO" id="GO:0000981">
    <property type="term" value="F:DNA-binding transcription factor activity, RNA polymerase II-specific"/>
    <property type="evidence" value="ECO:0007669"/>
    <property type="project" value="TreeGrafter"/>
</dbReference>
<feature type="region of interest" description="Disordered" evidence="8">
    <location>
        <begin position="22"/>
        <end position="91"/>
    </location>
</feature>
<dbReference type="PANTHER" id="PTHR20937">
    <property type="entry name" value="IP14615P"/>
    <property type="match status" value="1"/>
</dbReference>
<evidence type="ECO:0000259" key="9">
    <source>
        <dbReference type="PROSITE" id="PS50888"/>
    </source>
</evidence>
<evidence type="ECO:0000256" key="5">
    <source>
        <dbReference type="ARBA" id="ARBA00023125"/>
    </source>
</evidence>
<keyword evidence="6" id="KW-0804">Transcription</keyword>
<reference evidence="10 11" key="1">
    <citation type="submission" date="2020-12" db="EMBL/GenBank/DDBJ databases">
        <title>De novo assembly of Tibetan sheep genome.</title>
        <authorList>
            <person name="Li X."/>
        </authorList>
    </citation>
    <scope>NUCLEOTIDE SEQUENCE [LARGE SCALE GENOMIC DNA]</scope>
    <source>
        <tissue evidence="10">Heart</tissue>
    </source>
</reference>
<feature type="domain" description="BHLH" evidence="9">
    <location>
        <begin position="80"/>
        <end position="134"/>
    </location>
</feature>
<feature type="compositionally biased region" description="Polar residues" evidence="8">
    <location>
        <begin position="353"/>
        <end position="362"/>
    </location>
</feature>
<dbReference type="GO" id="GO:0000978">
    <property type="term" value="F:RNA polymerase II cis-regulatory region sequence-specific DNA binding"/>
    <property type="evidence" value="ECO:0007669"/>
    <property type="project" value="TreeGrafter"/>
</dbReference>
<evidence type="ECO:0000256" key="2">
    <source>
        <dbReference type="ARBA" id="ARBA00022473"/>
    </source>
</evidence>
<dbReference type="GO" id="GO:0046983">
    <property type="term" value="F:protein dimerization activity"/>
    <property type="evidence" value="ECO:0007669"/>
    <property type="project" value="InterPro"/>
</dbReference>
<dbReference type="AlphaFoldDB" id="A0A835ZNM8"/>
<dbReference type="SUPFAM" id="SSF47459">
    <property type="entry name" value="HLH, helix-loop-helix DNA-binding domain"/>
    <property type="match status" value="1"/>
</dbReference>
<keyword evidence="4" id="KW-0805">Transcription regulation</keyword>
<feature type="compositionally biased region" description="Low complexity" evidence="8">
    <location>
        <begin position="57"/>
        <end position="80"/>
    </location>
</feature>
<accession>A0A835ZNM8</accession>
<name>A0A835ZNM8_SHEEP</name>
<dbReference type="GO" id="GO:0001707">
    <property type="term" value="P:mesoderm formation"/>
    <property type="evidence" value="ECO:0007669"/>
    <property type="project" value="TreeGrafter"/>
</dbReference>
<evidence type="ECO:0000313" key="10">
    <source>
        <dbReference type="EMBL" id="KAG5198032.1"/>
    </source>
</evidence>
<evidence type="ECO:0000256" key="3">
    <source>
        <dbReference type="ARBA" id="ARBA00022976"/>
    </source>
</evidence>
<gene>
    <name evidence="10" type="ORF">JEQ12_007722</name>
</gene>
<evidence type="ECO:0000256" key="8">
    <source>
        <dbReference type="SAM" id="MobiDB-lite"/>
    </source>
</evidence>
<feature type="region of interest" description="Disordered" evidence="8">
    <location>
        <begin position="336"/>
        <end position="362"/>
    </location>
</feature>
<dbReference type="PROSITE" id="PS50888">
    <property type="entry name" value="BHLH"/>
    <property type="match status" value="1"/>
</dbReference>
<dbReference type="SMART" id="SM00353">
    <property type="entry name" value="HLH"/>
    <property type="match status" value="1"/>
</dbReference>
<evidence type="ECO:0000256" key="4">
    <source>
        <dbReference type="ARBA" id="ARBA00023015"/>
    </source>
</evidence>
<proteinExistence type="predicted"/>
<comment type="caution">
    <text evidence="10">The sequence shown here is derived from an EMBL/GenBank/DDBJ whole genome shotgun (WGS) entry which is preliminary data.</text>
</comment>
<dbReference type="Pfam" id="PF00010">
    <property type="entry name" value="HLH"/>
    <property type="match status" value="1"/>
</dbReference>
<organism evidence="10 11">
    <name type="scientific">Ovis aries</name>
    <name type="common">Sheep</name>
    <dbReference type="NCBI Taxonomy" id="9940"/>
    <lineage>
        <taxon>Eukaryota</taxon>
        <taxon>Metazoa</taxon>
        <taxon>Chordata</taxon>
        <taxon>Craniata</taxon>
        <taxon>Vertebrata</taxon>
        <taxon>Euteleostomi</taxon>
        <taxon>Mammalia</taxon>
        <taxon>Eutheria</taxon>
        <taxon>Laurasiatheria</taxon>
        <taxon>Artiodactyla</taxon>
        <taxon>Ruminantia</taxon>
        <taxon>Pecora</taxon>
        <taxon>Bovidae</taxon>
        <taxon>Caprinae</taxon>
        <taxon>Ovis</taxon>
    </lineage>
</organism>
<dbReference type="Proteomes" id="UP000664991">
    <property type="component" value="Unassembled WGS sequence"/>
</dbReference>
<evidence type="ECO:0000256" key="6">
    <source>
        <dbReference type="ARBA" id="ARBA00023163"/>
    </source>
</evidence>
<keyword evidence="5" id="KW-0238">DNA-binding</keyword>